<keyword evidence="2" id="KW-0479">Metal-binding</keyword>
<keyword evidence="6" id="KW-0534">Nitrate assimilation</keyword>
<dbReference type="PROSITE" id="PS51300">
    <property type="entry name" value="NIRD"/>
    <property type="match status" value="1"/>
</dbReference>
<evidence type="ECO:0000256" key="3">
    <source>
        <dbReference type="ARBA" id="ARBA00023002"/>
    </source>
</evidence>
<dbReference type="GO" id="GO:0042128">
    <property type="term" value="P:nitrate assimilation"/>
    <property type="evidence" value="ECO:0007669"/>
    <property type="project" value="UniProtKB-KW"/>
</dbReference>
<feature type="domain" description="Rieske" evidence="7">
    <location>
        <begin position="2"/>
        <end position="97"/>
    </location>
</feature>
<evidence type="ECO:0000256" key="4">
    <source>
        <dbReference type="ARBA" id="ARBA00023004"/>
    </source>
</evidence>
<proteinExistence type="predicted"/>
<dbReference type="EMBL" id="VLLN01000020">
    <property type="protein sequence ID" value="TWJ17601.1"/>
    <property type="molecule type" value="Genomic_DNA"/>
</dbReference>
<dbReference type="InterPro" id="IPR017941">
    <property type="entry name" value="Rieske_2Fe-2S"/>
</dbReference>
<dbReference type="Proteomes" id="UP000319449">
    <property type="component" value="Unassembled WGS sequence"/>
</dbReference>
<evidence type="ECO:0000256" key="1">
    <source>
        <dbReference type="ARBA" id="ARBA00022714"/>
    </source>
</evidence>
<keyword evidence="1" id="KW-0001">2Fe-2S</keyword>
<reference evidence="8 9" key="1">
    <citation type="submission" date="2019-07" db="EMBL/GenBank/DDBJ databases">
        <title>Genomic Encyclopedia of Archaeal and Bacterial Type Strains, Phase II (KMG-II): from individual species to whole genera.</title>
        <authorList>
            <person name="Goeker M."/>
        </authorList>
    </citation>
    <scope>NUCLEOTIDE SEQUENCE [LARGE SCALE GENOMIC DNA]</scope>
    <source>
        <strain evidence="8 9">ATCC BAA-1139</strain>
    </source>
</reference>
<keyword evidence="4" id="KW-0408">Iron</keyword>
<evidence type="ECO:0000313" key="9">
    <source>
        <dbReference type="Proteomes" id="UP000319449"/>
    </source>
</evidence>
<keyword evidence="5" id="KW-0411">Iron-sulfur</keyword>
<evidence type="ECO:0000256" key="2">
    <source>
        <dbReference type="ARBA" id="ARBA00022723"/>
    </source>
</evidence>
<evidence type="ECO:0000313" key="8">
    <source>
        <dbReference type="EMBL" id="TWJ17601.1"/>
    </source>
</evidence>
<dbReference type="GO" id="GO:0046872">
    <property type="term" value="F:metal ion binding"/>
    <property type="evidence" value="ECO:0007669"/>
    <property type="project" value="UniProtKB-KW"/>
</dbReference>
<gene>
    <name evidence="8" type="ORF">JN12_02996</name>
</gene>
<dbReference type="OrthoDB" id="9800167at2"/>
<comment type="caution">
    <text evidence="8">The sequence shown here is derived from an EMBL/GenBank/DDBJ whole genome shotgun (WGS) entry which is preliminary data.</text>
</comment>
<evidence type="ECO:0000256" key="6">
    <source>
        <dbReference type="ARBA" id="ARBA00023063"/>
    </source>
</evidence>
<dbReference type="SUPFAM" id="SSF50022">
    <property type="entry name" value="ISP domain"/>
    <property type="match status" value="1"/>
</dbReference>
<keyword evidence="3" id="KW-0560">Oxidoreductase</keyword>
<organism evidence="8 9">
    <name type="scientific">Geobacter argillaceus</name>
    <dbReference type="NCBI Taxonomy" id="345631"/>
    <lineage>
        <taxon>Bacteria</taxon>
        <taxon>Pseudomonadati</taxon>
        <taxon>Thermodesulfobacteriota</taxon>
        <taxon>Desulfuromonadia</taxon>
        <taxon>Geobacterales</taxon>
        <taxon>Geobacteraceae</taxon>
        <taxon>Geobacter</taxon>
    </lineage>
</organism>
<name>A0A562VIF5_9BACT</name>
<dbReference type="RefSeq" id="WP_145024183.1">
    <property type="nucleotide sequence ID" value="NZ_VLLN01000020.1"/>
</dbReference>
<dbReference type="InterPro" id="IPR036922">
    <property type="entry name" value="Rieske_2Fe-2S_sf"/>
</dbReference>
<dbReference type="PROSITE" id="PS51296">
    <property type="entry name" value="RIESKE"/>
    <property type="match status" value="1"/>
</dbReference>
<dbReference type="InterPro" id="IPR012748">
    <property type="entry name" value="Rieske-like_NirD"/>
</dbReference>
<dbReference type="PANTHER" id="PTHR21496">
    <property type="entry name" value="FERREDOXIN-RELATED"/>
    <property type="match status" value="1"/>
</dbReference>
<dbReference type="GO" id="GO:0051537">
    <property type="term" value="F:2 iron, 2 sulfur cluster binding"/>
    <property type="evidence" value="ECO:0007669"/>
    <property type="project" value="UniProtKB-KW"/>
</dbReference>
<sequence length="100" mass="10893">MVFAAKKADVPNFGKKLVSVNGQEILLINLKGEIYACENECPHQGSPLVAGVVKDGPTLSCPRHGYKFNLKTGACLDFPEYTLKVYPVRLEGDDILVELG</sequence>
<evidence type="ECO:0000256" key="5">
    <source>
        <dbReference type="ARBA" id="ARBA00023014"/>
    </source>
</evidence>
<dbReference type="Gene3D" id="2.102.10.10">
    <property type="entry name" value="Rieske [2Fe-2S] iron-sulphur domain"/>
    <property type="match status" value="1"/>
</dbReference>
<keyword evidence="9" id="KW-1185">Reference proteome</keyword>
<dbReference type="GO" id="GO:0008942">
    <property type="term" value="F:nitrite reductase [NAD(P)H] activity"/>
    <property type="evidence" value="ECO:0007669"/>
    <property type="project" value="InterPro"/>
</dbReference>
<dbReference type="Pfam" id="PF13806">
    <property type="entry name" value="Rieske_2"/>
    <property type="match status" value="1"/>
</dbReference>
<dbReference type="AlphaFoldDB" id="A0A562VIF5"/>
<protein>
    <submittedName>
        <fullName evidence="8">Nitrite reductase/ring-hydroxylating ferredoxin subunit</fullName>
    </submittedName>
</protein>
<dbReference type="PANTHER" id="PTHR21496:SF23">
    <property type="entry name" value="3-PHENYLPROPIONATE_CINNAMIC ACID DIOXYGENASE FERREDOXIN SUBUNIT"/>
    <property type="match status" value="1"/>
</dbReference>
<evidence type="ECO:0000259" key="7">
    <source>
        <dbReference type="PROSITE" id="PS51296"/>
    </source>
</evidence>
<accession>A0A562VIF5</accession>